<reference evidence="2 3" key="1">
    <citation type="submission" date="2017-09" db="EMBL/GenBank/DDBJ databases">
        <title>Depth-based differentiation of microbial function through sediment-hosted aquifers and enrichment of novel symbionts in the deep terrestrial subsurface.</title>
        <authorList>
            <person name="Probst A.J."/>
            <person name="Ladd B."/>
            <person name="Jarett J.K."/>
            <person name="Geller-Mcgrath D.E."/>
            <person name="Sieber C.M."/>
            <person name="Emerson J.B."/>
            <person name="Anantharaman K."/>
            <person name="Thomas B.C."/>
            <person name="Malmstrom R."/>
            <person name="Stieglmeier M."/>
            <person name="Klingl A."/>
            <person name="Woyke T."/>
            <person name="Ryan C.M."/>
            <person name="Banfield J.F."/>
        </authorList>
    </citation>
    <scope>NUCLEOTIDE SEQUENCE [LARGE SCALE GENOMIC DNA]</scope>
    <source>
        <strain evidence="2">CG11_big_fil_rev_8_21_14_0_20_38_23</strain>
    </source>
</reference>
<feature type="non-terminal residue" evidence="2">
    <location>
        <position position="1"/>
    </location>
</feature>
<dbReference type="Proteomes" id="UP000228867">
    <property type="component" value="Unassembled WGS sequence"/>
</dbReference>
<comment type="caution">
    <text evidence="2">The sequence shown here is derived from an EMBL/GenBank/DDBJ whole genome shotgun (WGS) entry which is preliminary data.</text>
</comment>
<sequence length="202" mass="21911">VKFTLNIPENAEPGGKYGTIIAGAKTVAGPGATGVAIVPRIGSLVLLTVPGVMEEELIVKSFTAPNYSEYGPILFTIRFENKGTVHVKPTGYVTITNWLGKKVGDAEISPRNVLPGAVRKFETSLDKKWLFAGKYSATLTGSYGLSNIPLTPTVITFWAFPWKVGVGILIVLILIILSRKRWLAAFRVLIRGEGRIETGRNL</sequence>
<evidence type="ECO:0000256" key="1">
    <source>
        <dbReference type="SAM" id="Phobius"/>
    </source>
</evidence>
<protein>
    <submittedName>
        <fullName evidence="2">Uncharacterized protein</fullName>
    </submittedName>
</protein>
<feature type="transmembrane region" description="Helical" evidence="1">
    <location>
        <begin position="155"/>
        <end position="177"/>
    </location>
</feature>
<gene>
    <name evidence="2" type="ORF">COV54_02275</name>
</gene>
<proteinExistence type="predicted"/>
<keyword evidence="1" id="KW-0812">Transmembrane</keyword>
<dbReference type="EMBL" id="PCWR01000050">
    <property type="protein sequence ID" value="PIR06696.1"/>
    <property type="molecule type" value="Genomic_DNA"/>
</dbReference>
<name>A0A2H0NF37_9BACT</name>
<keyword evidence="1" id="KW-0472">Membrane</keyword>
<accession>A0A2H0NF37</accession>
<evidence type="ECO:0000313" key="2">
    <source>
        <dbReference type="EMBL" id="PIR06696.1"/>
    </source>
</evidence>
<organism evidence="2 3">
    <name type="scientific">Candidatus Jorgensenbacteria bacterium CG11_big_fil_rev_8_21_14_0_20_38_23</name>
    <dbReference type="NCBI Taxonomy" id="1974594"/>
    <lineage>
        <taxon>Bacteria</taxon>
        <taxon>Candidatus Joergenseniibacteriota</taxon>
    </lineage>
</organism>
<dbReference type="AlphaFoldDB" id="A0A2H0NF37"/>
<evidence type="ECO:0000313" key="3">
    <source>
        <dbReference type="Proteomes" id="UP000228867"/>
    </source>
</evidence>
<keyword evidence="1" id="KW-1133">Transmembrane helix</keyword>